<reference evidence="1" key="1">
    <citation type="submission" date="2014-11" db="EMBL/GenBank/DDBJ databases">
        <authorList>
            <person name="Amaro Gonzalez C."/>
        </authorList>
    </citation>
    <scope>NUCLEOTIDE SEQUENCE</scope>
</reference>
<evidence type="ECO:0000313" key="1">
    <source>
        <dbReference type="EMBL" id="JAI04567.1"/>
    </source>
</evidence>
<dbReference type="EMBL" id="GBXM01004011">
    <property type="protein sequence ID" value="JAI04567.1"/>
    <property type="molecule type" value="Transcribed_RNA"/>
</dbReference>
<proteinExistence type="predicted"/>
<protein>
    <submittedName>
        <fullName evidence="1">Uncharacterized protein</fullName>
    </submittedName>
</protein>
<name>A0A0E9XQ51_ANGAN</name>
<reference evidence="1" key="2">
    <citation type="journal article" date="2015" name="Fish Shellfish Immunol.">
        <title>Early steps in the European eel (Anguilla anguilla)-Vibrio vulnificus interaction in the gills: Role of the RtxA13 toxin.</title>
        <authorList>
            <person name="Callol A."/>
            <person name="Pajuelo D."/>
            <person name="Ebbesson L."/>
            <person name="Teles M."/>
            <person name="MacKenzie S."/>
            <person name="Amaro C."/>
        </authorList>
    </citation>
    <scope>NUCLEOTIDE SEQUENCE</scope>
</reference>
<dbReference type="AlphaFoldDB" id="A0A0E9XQ51"/>
<organism evidence="1">
    <name type="scientific">Anguilla anguilla</name>
    <name type="common">European freshwater eel</name>
    <name type="synonym">Muraena anguilla</name>
    <dbReference type="NCBI Taxonomy" id="7936"/>
    <lineage>
        <taxon>Eukaryota</taxon>
        <taxon>Metazoa</taxon>
        <taxon>Chordata</taxon>
        <taxon>Craniata</taxon>
        <taxon>Vertebrata</taxon>
        <taxon>Euteleostomi</taxon>
        <taxon>Actinopterygii</taxon>
        <taxon>Neopterygii</taxon>
        <taxon>Teleostei</taxon>
        <taxon>Anguilliformes</taxon>
        <taxon>Anguillidae</taxon>
        <taxon>Anguilla</taxon>
    </lineage>
</organism>
<sequence>MISYILAKTLTRPAFRILSAQTRKRPRTAAGERVGAINVTQET</sequence>
<accession>A0A0E9XQ51</accession>